<dbReference type="EMBL" id="JAEUXJ010000013">
    <property type="protein sequence ID" value="MBL6458251.1"/>
    <property type="molecule type" value="Genomic_DNA"/>
</dbReference>
<organism evidence="1 2">
    <name type="scientific">Belnapia mucosa</name>
    <dbReference type="NCBI Taxonomy" id="2804532"/>
    <lineage>
        <taxon>Bacteria</taxon>
        <taxon>Pseudomonadati</taxon>
        <taxon>Pseudomonadota</taxon>
        <taxon>Alphaproteobacteria</taxon>
        <taxon>Acetobacterales</taxon>
        <taxon>Roseomonadaceae</taxon>
        <taxon>Belnapia</taxon>
    </lineage>
</organism>
<proteinExistence type="predicted"/>
<accession>A0ABS1V9A1</accession>
<keyword evidence="2" id="KW-1185">Reference proteome</keyword>
<name>A0ABS1V9A1_9PROT</name>
<evidence type="ECO:0000313" key="2">
    <source>
        <dbReference type="Proteomes" id="UP000606490"/>
    </source>
</evidence>
<gene>
    <name evidence="1" type="ORF">JMJ55_23210</name>
</gene>
<reference evidence="1 2" key="1">
    <citation type="submission" date="2021-01" db="EMBL/GenBank/DDBJ databases">
        <title>Belnapia mucosa sp. nov. and Belnapia arida sp. nov., isolated from the Tabernas Desert (Almeria, Spain).</title>
        <authorList>
            <person name="Molina-Menor E."/>
            <person name="Vidal-Verdu A."/>
            <person name="Calonge A."/>
            <person name="Satari L."/>
            <person name="Pereto Magraner J."/>
            <person name="Porcar Miralles M."/>
        </authorList>
    </citation>
    <scope>NUCLEOTIDE SEQUENCE [LARGE SCALE GENOMIC DNA]</scope>
    <source>
        <strain evidence="1 2">T6</strain>
    </source>
</reference>
<protein>
    <submittedName>
        <fullName evidence="1">IS1595 family transposase</fullName>
    </submittedName>
</protein>
<comment type="caution">
    <text evidence="1">The sequence shown here is derived from an EMBL/GenBank/DDBJ whole genome shotgun (WGS) entry which is preliminary data.</text>
</comment>
<dbReference type="Proteomes" id="UP000606490">
    <property type="component" value="Unassembled WGS sequence"/>
</dbReference>
<dbReference type="NCBIfam" id="NF033547">
    <property type="entry name" value="transpos_IS1595"/>
    <property type="match status" value="1"/>
</dbReference>
<sequence length="189" mass="21108">MSADLTDAIYHDEAAARAHLEAQRRPKGPVCPKCGTVDNATRLCGEAHRPGLLERRACRRQFSVTVGTVFERSHVPLHKWVLAVHLLASSKKGMSAHQLHRMLKVTYKTAWFMAHRIREAMIDKNPAPLGGEGKVLEVDETHHDQVEMPPERKKALRNRTGPADHRPVVALVERGGTLWTYPSCTSESA</sequence>
<evidence type="ECO:0000313" key="1">
    <source>
        <dbReference type="EMBL" id="MBL6458251.1"/>
    </source>
</evidence>